<dbReference type="SUPFAM" id="SSF52540">
    <property type="entry name" value="P-loop containing nucleoside triphosphate hydrolases"/>
    <property type="match status" value="1"/>
</dbReference>
<reference evidence="10 11" key="1">
    <citation type="submission" date="2022-07" db="EMBL/GenBank/DDBJ databases">
        <title>Methylomonas rivi sp. nov., Methylomonas rosea sp. nov., Methylomonas aureus sp. nov. and Methylomonas subterranea sp. nov., four novel methanotrophs isolated from a freshwater creek and the deep terrestrial subsurface.</title>
        <authorList>
            <person name="Abin C."/>
            <person name="Sankaranarayanan K."/>
            <person name="Garner C."/>
            <person name="Sindelar R."/>
            <person name="Kotary K."/>
            <person name="Garner R."/>
            <person name="Barclay S."/>
            <person name="Lawson P."/>
            <person name="Krumholz L."/>
        </authorList>
    </citation>
    <scope>NUCLEOTIDE SEQUENCE [LARGE SCALE GENOMIC DNA]</scope>
    <source>
        <strain evidence="10 11">SURF-2</strain>
    </source>
</reference>
<dbReference type="RefSeq" id="WP_256602339.1">
    <property type="nucleotide sequence ID" value="NZ_JANIBJ010000017.1"/>
</dbReference>
<feature type="transmembrane region" description="Helical" evidence="7">
    <location>
        <begin position="78"/>
        <end position="97"/>
    </location>
</feature>
<dbReference type="PROSITE" id="PS00211">
    <property type="entry name" value="ABC_TRANSPORTER_1"/>
    <property type="match status" value="1"/>
</dbReference>
<feature type="transmembrane region" description="Helical" evidence="7">
    <location>
        <begin position="274"/>
        <end position="292"/>
    </location>
</feature>
<feature type="domain" description="ABC transmembrane type-1" evidence="9">
    <location>
        <begin position="67"/>
        <end position="329"/>
    </location>
</feature>
<accession>A0ABT1TGG3</accession>
<keyword evidence="6 7" id="KW-0472">Membrane</keyword>
<dbReference type="InterPro" id="IPR036640">
    <property type="entry name" value="ABC1_TM_sf"/>
</dbReference>
<dbReference type="InterPro" id="IPR011527">
    <property type="entry name" value="ABC1_TM_dom"/>
</dbReference>
<evidence type="ECO:0000313" key="10">
    <source>
        <dbReference type="EMBL" id="MCQ8104541.1"/>
    </source>
</evidence>
<evidence type="ECO:0000256" key="1">
    <source>
        <dbReference type="ARBA" id="ARBA00004651"/>
    </source>
</evidence>
<dbReference type="GO" id="GO:0005524">
    <property type="term" value="F:ATP binding"/>
    <property type="evidence" value="ECO:0007669"/>
    <property type="project" value="UniProtKB-KW"/>
</dbReference>
<feature type="transmembrane region" description="Helical" evidence="7">
    <location>
        <begin position="28"/>
        <end position="58"/>
    </location>
</feature>
<evidence type="ECO:0000256" key="6">
    <source>
        <dbReference type="ARBA" id="ARBA00023136"/>
    </source>
</evidence>
<evidence type="ECO:0000256" key="7">
    <source>
        <dbReference type="SAM" id="Phobius"/>
    </source>
</evidence>
<dbReference type="InterPro" id="IPR039421">
    <property type="entry name" value="Type_1_exporter"/>
</dbReference>
<dbReference type="InterPro" id="IPR017871">
    <property type="entry name" value="ABC_transporter-like_CS"/>
</dbReference>
<evidence type="ECO:0000256" key="5">
    <source>
        <dbReference type="ARBA" id="ARBA00022989"/>
    </source>
</evidence>
<proteinExistence type="predicted"/>
<dbReference type="Gene3D" id="1.20.1560.10">
    <property type="entry name" value="ABC transporter type 1, transmembrane domain"/>
    <property type="match status" value="1"/>
</dbReference>
<evidence type="ECO:0000259" key="8">
    <source>
        <dbReference type="PROSITE" id="PS50893"/>
    </source>
</evidence>
<dbReference type="PANTHER" id="PTHR24221:SF654">
    <property type="entry name" value="ATP-BINDING CASSETTE SUB-FAMILY B MEMBER 6"/>
    <property type="match status" value="1"/>
</dbReference>
<evidence type="ECO:0000256" key="3">
    <source>
        <dbReference type="ARBA" id="ARBA00022741"/>
    </source>
</evidence>
<protein>
    <submittedName>
        <fullName evidence="10">ABC transporter ATP-binding protein/permease</fullName>
    </submittedName>
</protein>
<sequence length="583" mass="64294">MSEKTSSDTRALLRVLWRHISAEKQRKLSYLAVALMLSGLAETVSIGTVLPFLFALTLSEEHFQHPLFQPFLQLSNTFLPNQLLLTLTLVFGISVLISGGMRLFGVWATSRLAFSVGADLGLNLYRRVLFQPYDVHVGRNSSAVLNLVSGKVDNVITHILLPILSLFGHGVMLILILALMILVNSAVTLLVFSGFGLCYWLISGLTRSNLLHNSQTLVKESTGLVKSVQEGLGGIRDILIDGSQPVYAEQFQRINRALRRVQSNNIFIGAFPRYLMEALGMCFIAVLAYVLIRQQNGATSAIPLLGLFGLAAQRILPLLQQCYGAWANIHIGRKSLRDIVEILEKPSPDSDVLPSSPIVFQTEIALNQLSFRYDSATPWILKNIDLSISKGERIGLSGKTGSGKSTLLDIIMGLLQPIEGNMMIDGQIINAANRRSWQARIAHVPQAIFLADTDIESNIAFGQSKPDIERQRVRKAARQAQIADLIESWPQGYQTRIGERGIKLSGGQRQRLGLARALYKQADVIILDEATNALDMATEQAVIHTIHALAGDVTLIIVAHRHSAFTNCDRVYELIDGKIRLIP</sequence>
<dbReference type="InterPro" id="IPR003439">
    <property type="entry name" value="ABC_transporter-like_ATP-bd"/>
</dbReference>
<feature type="transmembrane region" description="Helical" evidence="7">
    <location>
        <begin position="187"/>
        <end position="205"/>
    </location>
</feature>
<evidence type="ECO:0000256" key="2">
    <source>
        <dbReference type="ARBA" id="ARBA00022692"/>
    </source>
</evidence>
<feature type="transmembrane region" description="Helical" evidence="7">
    <location>
        <begin position="159"/>
        <end position="181"/>
    </location>
</feature>
<dbReference type="Pfam" id="PF00664">
    <property type="entry name" value="ABC_membrane"/>
    <property type="match status" value="1"/>
</dbReference>
<dbReference type="Pfam" id="PF00005">
    <property type="entry name" value="ABC_tran"/>
    <property type="match status" value="1"/>
</dbReference>
<comment type="caution">
    <text evidence="10">The sequence shown here is derived from an EMBL/GenBank/DDBJ whole genome shotgun (WGS) entry which is preliminary data.</text>
</comment>
<evidence type="ECO:0000259" key="9">
    <source>
        <dbReference type="PROSITE" id="PS50929"/>
    </source>
</evidence>
<dbReference type="Gene3D" id="3.40.50.300">
    <property type="entry name" value="P-loop containing nucleotide triphosphate hydrolases"/>
    <property type="match status" value="1"/>
</dbReference>
<keyword evidence="2 7" id="KW-0812">Transmembrane</keyword>
<keyword evidence="11" id="KW-1185">Reference proteome</keyword>
<feature type="domain" description="ABC transporter" evidence="8">
    <location>
        <begin position="364"/>
        <end position="582"/>
    </location>
</feature>
<dbReference type="EMBL" id="JANIBJ010000017">
    <property type="protein sequence ID" value="MCQ8104541.1"/>
    <property type="molecule type" value="Genomic_DNA"/>
</dbReference>
<keyword evidence="5 7" id="KW-1133">Transmembrane helix</keyword>
<comment type="subcellular location">
    <subcellularLocation>
        <location evidence="1">Cell membrane</location>
        <topology evidence="1">Multi-pass membrane protein</topology>
    </subcellularLocation>
</comment>
<dbReference type="InterPro" id="IPR027417">
    <property type="entry name" value="P-loop_NTPase"/>
</dbReference>
<organism evidence="10 11">
    <name type="scientific">Methylomonas subterranea</name>
    <dbReference type="NCBI Taxonomy" id="2952225"/>
    <lineage>
        <taxon>Bacteria</taxon>
        <taxon>Pseudomonadati</taxon>
        <taxon>Pseudomonadota</taxon>
        <taxon>Gammaproteobacteria</taxon>
        <taxon>Methylococcales</taxon>
        <taxon>Methylococcaceae</taxon>
        <taxon>Methylomonas</taxon>
    </lineage>
</organism>
<evidence type="ECO:0000256" key="4">
    <source>
        <dbReference type="ARBA" id="ARBA00022840"/>
    </source>
</evidence>
<keyword evidence="4 10" id="KW-0067">ATP-binding</keyword>
<dbReference type="Proteomes" id="UP001524499">
    <property type="component" value="Unassembled WGS sequence"/>
</dbReference>
<keyword evidence="3" id="KW-0547">Nucleotide-binding</keyword>
<name>A0ABT1TGG3_9GAMM</name>
<dbReference type="SUPFAM" id="SSF90123">
    <property type="entry name" value="ABC transporter transmembrane region"/>
    <property type="match status" value="1"/>
</dbReference>
<evidence type="ECO:0000313" key="11">
    <source>
        <dbReference type="Proteomes" id="UP001524499"/>
    </source>
</evidence>
<dbReference type="SMART" id="SM00382">
    <property type="entry name" value="AAA"/>
    <property type="match status" value="1"/>
</dbReference>
<dbReference type="PROSITE" id="PS50893">
    <property type="entry name" value="ABC_TRANSPORTER_2"/>
    <property type="match status" value="1"/>
</dbReference>
<gene>
    <name evidence="10" type="ORF">NP590_10535</name>
</gene>
<dbReference type="InterPro" id="IPR003593">
    <property type="entry name" value="AAA+_ATPase"/>
</dbReference>
<dbReference type="PANTHER" id="PTHR24221">
    <property type="entry name" value="ATP-BINDING CASSETTE SUB-FAMILY B"/>
    <property type="match status" value="1"/>
</dbReference>
<dbReference type="PROSITE" id="PS50929">
    <property type="entry name" value="ABC_TM1F"/>
    <property type="match status" value="1"/>
</dbReference>